<gene>
    <name evidence="3" type="ORF">NEMVEDRAFT_v1g244906</name>
</gene>
<dbReference type="STRING" id="45351.A7SFI3"/>
<dbReference type="PANTHER" id="PTHR12461">
    <property type="entry name" value="HYPOXIA-INDUCIBLE FACTOR 1 ALPHA INHIBITOR-RELATED"/>
    <property type="match status" value="1"/>
</dbReference>
<dbReference type="PROSITE" id="PS51184">
    <property type="entry name" value="JMJC"/>
    <property type="match status" value="1"/>
</dbReference>
<dbReference type="AlphaFoldDB" id="A7SFI3"/>
<evidence type="ECO:0000259" key="2">
    <source>
        <dbReference type="PROSITE" id="PS51184"/>
    </source>
</evidence>
<dbReference type="FunFam" id="2.60.120.650:FF:000025">
    <property type="entry name" value="Lysine-specific demethylase 8"/>
    <property type="match status" value="1"/>
</dbReference>
<dbReference type="EMBL" id="DS469645">
    <property type="protein sequence ID" value="EDO37504.1"/>
    <property type="molecule type" value="Genomic_DNA"/>
</dbReference>
<dbReference type="InParanoid" id="A7SFI3"/>
<dbReference type="PROSITE" id="PS51257">
    <property type="entry name" value="PROKAR_LIPOPROTEIN"/>
    <property type="match status" value="1"/>
</dbReference>
<proteinExistence type="predicted"/>
<dbReference type="PANTHER" id="PTHR12461:SF52">
    <property type="entry name" value="JMJC DOMAIN-CONTAINING PROTEIN"/>
    <property type="match status" value="1"/>
</dbReference>
<dbReference type="GO" id="GO:0016706">
    <property type="term" value="F:2-oxoglutarate-dependent dioxygenase activity"/>
    <property type="evidence" value="ECO:0000318"/>
    <property type="project" value="GO_Central"/>
</dbReference>
<keyword evidence="4" id="KW-1185">Reference proteome</keyword>
<dbReference type="SUPFAM" id="SSF51197">
    <property type="entry name" value="Clavaminate synthase-like"/>
    <property type="match status" value="1"/>
</dbReference>
<dbReference type="InterPro" id="IPR003347">
    <property type="entry name" value="JmjC_dom"/>
</dbReference>
<sequence length="526" mass="59596">MRTALVFSSVTLLFVACVADKIFEIRGHGLELGKHRDSDGHVEVLQSLPSPKEFWDNYASIRKPVVLRGAGKNFPAFDLWTDPYLVENYGDLEVKLEARKEKEKVPVGEKGLGRDTIRSFLESYAKKDTYMVSQLPDPLAREVRVLPCLMCGTFSERILEANLWLSSGGTKSMLHKDADNAINCLLNGTKDWILIHPDNEKNIPVAKGDKGYGGFATLDVDKVNLIKYPKFKEVHWQYANLTAGDCLYLPYSYWHQVRSYGAKNMAVSVLFSRLTQFNETGCESAKLEYTPLSDVNMVWTYPGHGPQTMGNLDPFELKDNYLQEIKHIENQQFTVDYLFESLTQEGVYENHPSIRRDMASKILSIMDPGSKGYAGEDDIEALTVESLKAIADILDPDAANTEEYEHITISVDDVRGCFQEALKEGDGQLTLNSLIEHYKELEGSEKVARELFAMLEPKQKYIATQEEVDKHLPEILELFKKVRVSNDMSGEWHQKEVLEDKKIMEEYLKTVGQNPDAGNGKARDEL</sequence>
<dbReference type="KEGG" id="nve:5509001"/>
<feature type="chain" id="PRO_5002712676" description="JmjC domain-containing protein" evidence="1">
    <location>
        <begin position="20"/>
        <end position="526"/>
    </location>
</feature>
<protein>
    <recommendedName>
        <fullName evidence="2">JmjC domain-containing protein</fullName>
    </recommendedName>
</protein>
<evidence type="ECO:0000256" key="1">
    <source>
        <dbReference type="SAM" id="SignalP"/>
    </source>
</evidence>
<dbReference type="Gene3D" id="2.60.120.650">
    <property type="entry name" value="Cupin"/>
    <property type="match status" value="1"/>
</dbReference>
<name>A7SFI3_NEMVE</name>
<dbReference type="InterPro" id="IPR041667">
    <property type="entry name" value="Cupin_8"/>
</dbReference>
<evidence type="ECO:0000313" key="3">
    <source>
        <dbReference type="EMBL" id="EDO37504.1"/>
    </source>
</evidence>
<dbReference type="OrthoDB" id="415358at2759"/>
<dbReference type="HOGENOM" id="CLU_016785_9_2_1"/>
<feature type="domain" description="JmjC" evidence="2">
    <location>
        <begin position="124"/>
        <end position="288"/>
    </location>
</feature>
<dbReference type="OMA" id="FPAFDLW"/>
<evidence type="ECO:0000313" key="4">
    <source>
        <dbReference type="Proteomes" id="UP000001593"/>
    </source>
</evidence>
<dbReference type="Pfam" id="PF13621">
    <property type="entry name" value="Cupin_8"/>
    <property type="match status" value="1"/>
</dbReference>
<feature type="signal peptide" evidence="1">
    <location>
        <begin position="1"/>
        <end position="19"/>
    </location>
</feature>
<reference evidence="3 4" key="1">
    <citation type="journal article" date="2007" name="Science">
        <title>Sea anemone genome reveals ancestral eumetazoan gene repertoire and genomic organization.</title>
        <authorList>
            <person name="Putnam N.H."/>
            <person name="Srivastava M."/>
            <person name="Hellsten U."/>
            <person name="Dirks B."/>
            <person name="Chapman J."/>
            <person name="Salamov A."/>
            <person name="Terry A."/>
            <person name="Shapiro H."/>
            <person name="Lindquist E."/>
            <person name="Kapitonov V.V."/>
            <person name="Jurka J."/>
            <person name="Genikhovich G."/>
            <person name="Grigoriev I.V."/>
            <person name="Lucas S.M."/>
            <person name="Steele R.E."/>
            <person name="Finnerty J.R."/>
            <person name="Technau U."/>
            <person name="Martindale M.Q."/>
            <person name="Rokhsar D.S."/>
        </authorList>
    </citation>
    <scope>NUCLEOTIDE SEQUENCE [LARGE SCALE GENOMIC DNA]</scope>
    <source>
        <strain evidence="4">CH2 X CH6</strain>
    </source>
</reference>
<organism evidence="3 4">
    <name type="scientific">Nematostella vectensis</name>
    <name type="common">Starlet sea anemone</name>
    <dbReference type="NCBI Taxonomy" id="45351"/>
    <lineage>
        <taxon>Eukaryota</taxon>
        <taxon>Metazoa</taxon>
        <taxon>Cnidaria</taxon>
        <taxon>Anthozoa</taxon>
        <taxon>Hexacorallia</taxon>
        <taxon>Actiniaria</taxon>
        <taxon>Edwardsiidae</taxon>
        <taxon>Nematostella</taxon>
    </lineage>
</organism>
<keyword evidence="1" id="KW-0732">Signal</keyword>
<dbReference type="eggNOG" id="KOG2508">
    <property type="taxonomic scope" value="Eukaryota"/>
</dbReference>
<accession>A7SFI3</accession>
<dbReference type="Proteomes" id="UP000001593">
    <property type="component" value="Unassembled WGS sequence"/>
</dbReference>
<dbReference type="PhylomeDB" id="A7SFI3"/>